<evidence type="ECO:0000313" key="9">
    <source>
        <dbReference type="EMBL" id="KAH6655936.1"/>
    </source>
</evidence>
<protein>
    <recommendedName>
        <fullName evidence="8">Carboxylic ester hydrolase</fullName>
        <ecNumber evidence="8">3.1.1.-</ecNumber>
    </recommendedName>
</protein>
<accession>A0A9P8UP98</accession>
<name>A0A9P8UP98_9PEZI</name>
<keyword evidence="7" id="KW-1015">Disulfide bond</keyword>
<dbReference type="InterPro" id="IPR029058">
    <property type="entry name" value="AB_hydrolase_fold"/>
</dbReference>
<dbReference type="EMBL" id="JAGPXC010000003">
    <property type="protein sequence ID" value="KAH6655936.1"/>
    <property type="molecule type" value="Genomic_DNA"/>
</dbReference>
<evidence type="ECO:0000256" key="4">
    <source>
        <dbReference type="ARBA" id="ARBA00022729"/>
    </source>
</evidence>
<evidence type="ECO:0000256" key="3">
    <source>
        <dbReference type="ARBA" id="ARBA00022723"/>
    </source>
</evidence>
<dbReference type="Gene3D" id="3.40.50.1820">
    <property type="entry name" value="alpha/beta hydrolase"/>
    <property type="match status" value="1"/>
</dbReference>
<proteinExistence type="inferred from homology"/>
<dbReference type="AlphaFoldDB" id="A0A9P8UP98"/>
<dbReference type="SUPFAM" id="SSF53474">
    <property type="entry name" value="alpha/beta-Hydrolases"/>
    <property type="match status" value="1"/>
</dbReference>
<reference evidence="9" key="1">
    <citation type="journal article" date="2021" name="Nat. Commun.">
        <title>Genetic determinants of endophytism in the Arabidopsis root mycobiome.</title>
        <authorList>
            <person name="Mesny F."/>
            <person name="Miyauchi S."/>
            <person name="Thiergart T."/>
            <person name="Pickel B."/>
            <person name="Atanasova L."/>
            <person name="Karlsson M."/>
            <person name="Huettel B."/>
            <person name="Barry K.W."/>
            <person name="Haridas S."/>
            <person name="Chen C."/>
            <person name="Bauer D."/>
            <person name="Andreopoulos W."/>
            <person name="Pangilinan J."/>
            <person name="LaButti K."/>
            <person name="Riley R."/>
            <person name="Lipzen A."/>
            <person name="Clum A."/>
            <person name="Drula E."/>
            <person name="Henrissat B."/>
            <person name="Kohler A."/>
            <person name="Grigoriev I.V."/>
            <person name="Martin F.M."/>
            <person name="Hacquard S."/>
        </authorList>
    </citation>
    <scope>NUCLEOTIDE SEQUENCE</scope>
    <source>
        <strain evidence="9">MPI-SDFR-AT-0073</strain>
    </source>
</reference>
<gene>
    <name evidence="9" type="ORF">BKA67DRAFT_592061</name>
</gene>
<sequence length="533" mass="57695">MAYPTIPPSSCSSGVIPTPFLFGAEIISLAASPILNFTGVAPEKYYYNHPTVVANQVNFCNITVTYTHPGQNDVINIETWLPLDTWNGRLQAVGGGGWTLGRFPLSTMAMTGAIGQGYVTTTTDAGIRGKDGQAAYAPDDWVLVSEGNINLYNVQNFASVSLNDQAIIAKALIKSFYGQGPEYSYWSGCSQGGRQGMMLAQRYPHAYDGIAAAAPAISVLELFAGTLWAQVTMLDRGEYPAPCEFNFITSAVISFCDPLDGIIDGLISDESLCQFDPMALVGESFICPDTNKTITLSETAAVVAKAAWTGPRSPMNDFIWYGPNVDSRLSGEVNGPVATQADLGYAQTKCQNETCTGVPVGLGDAWFKYFMEKNSTWSWTNLNKKSFAKLYYDSVQYQSILGSNDPDLSEFHAAGGKIITYHGMADGLIPLKGTVDYYSKVQELVPHVQDFYRLFEVPGLAHCSGGNGGQPTATWDALLRWVENGTAPDTLPISLTDPDGVVRNRILCPYPQKSAMKTGFPPNSTASEAWECR</sequence>
<dbReference type="GO" id="GO:0046872">
    <property type="term" value="F:metal ion binding"/>
    <property type="evidence" value="ECO:0007669"/>
    <property type="project" value="UniProtKB-KW"/>
</dbReference>
<dbReference type="GO" id="GO:0030600">
    <property type="term" value="F:feruloyl esterase activity"/>
    <property type="evidence" value="ECO:0007669"/>
    <property type="project" value="UniProtKB-ARBA"/>
</dbReference>
<keyword evidence="6" id="KW-0106">Calcium</keyword>
<evidence type="ECO:0000256" key="1">
    <source>
        <dbReference type="ARBA" id="ARBA00006249"/>
    </source>
</evidence>
<keyword evidence="5 8" id="KW-0378">Hydrolase</keyword>
<organism evidence="9 10">
    <name type="scientific">Truncatella angustata</name>
    <dbReference type="NCBI Taxonomy" id="152316"/>
    <lineage>
        <taxon>Eukaryota</taxon>
        <taxon>Fungi</taxon>
        <taxon>Dikarya</taxon>
        <taxon>Ascomycota</taxon>
        <taxon>Pezizomycotina</taxon>
        <taxon>Sordariomycetes</taxon>
        <taxon>Xylariomycetidae</taxon>
        <taxon>Amphisphaeriales</taxon>
        <taxon>Sporocadaceae</taxon>
        <taxon>Truncatella</taxon>
    </lineage>
</organism>
<keyword evidence="3" id="KW-0479">Metal-binding</keyword>
<evidence type="ECO:0000313" key="10">
    <source>
        <dbReference type="Proteomes" id="UP000758603"/>
    </source>
</evidence>
<evidence type="ECO:0000256" key="7">
    <source>
        <dbReference type="ARBA" id="ARBA00023157"/>
    </source>
</evidence>
<dbReference type="GeneID" id="70133688"/>
<dbReference type="PANTHER" id="PTHR33938">
    <property type="entry name" value="FERULOYL ESTERASE B-RELATED"/>
    <property type="match status" value="1"/>
</dbReference>
<evidence type="ECO:0000256" key="6">
    <source>
        <dbReference type="ARBA" id="ARBA00022837"/>
    </source>
</evidence>
<dbReference type="Proteomes" id="UP000758603">
    <property type="component" value="Unassembled WGS sequence"/>
</dbReference>
<dbReference type="InterPro" id="IPR011118">
    <property type="entry name" value="Tannase/feruloyl_esterase"/>
</dbReference>
<evidence type="ECO:0000256" key="2">
    <source>
        <dbReference type="ARBA" id="ARBA00022487"/>
    </source>
</evidence>
<comment type="caution">
    <text evidence="9">The sequence shown here is derived from an EMBL/GenBank/DDBJ whole genome shotgun (WGS) entry which is preliminary data.</text>
</comment>
<evidence type="ECO:0000256" key="8">
    <source>
        <dbReference type="RuleBase" id="RU361238"/>
    </source>
</evidence>
<keyword evidence="2" id="KW-0719">Serine esterase</keyword>
<dbReference type="OrthoDB" id="3039123at2759"/>
<dbReference type="Pfam" id="PF07519">
    <property type="entry name" value="Tannase"/>
    <property type="match status" value="1"/>
</dbReference>
<dbReference type="RefSeq" id="XP_045960201.1">
    <property type="nucleotide sequence ID" value="XM_046104797.1"/>
</dbReference>
<evidence type="ECO:0000256" key="5">
    <source>
        <dbReference type="ARBA" id="ARBA00022801"/>
    </source>
</evidence>
<keyword evidence="4" id="KW-0732">Signal</keyword>
<dbReference type="PANTHER" id="PTHR33938:SF13">
    <property type="entry name" value="CARBOXYLIC ESTER HYDROLASE"/>
    <property type="match status" value="1"/>
</dbReference>
<comment type="similarity">
    <text evidence="1 8">Belongs to the tannase family.</text>
</comment>
<keyword evidence="10" id="KW-1185">Reference proteome</keyword>
<dbReference type="EC" id="3.1.1.-" evidence="8"/>